<evidence type="ECO:0000256" key="2">
    <source>
        <dbReference type="SAM" id="SignalP"/>
    </source>
</evidence>
<dbReference type="Proteomes" id="UP001589818">
    <property type="component" value="Unassembled WGS sequence"/>
</dbReference>
<comment type="caution">
    <text evidence="4">The sequence shown here is derived from an EMBL/GenBank/DDBJ whole genome shotgun (WGS) entry which is preliminary data.</text>
</comment>
<protein>
    <submittedName>
        <fullName evidence="4">Heparinase II/III family protein</fullName>
    </submittedName>
</protein>
<keyword evidence="2" id="KW-0732">Signal</keyword>
<dbReference type="InterPro" id="IPR012480">
    <property type="entry name" value="Hepar_II_III_C"/>
</dbReference>
<name>A0ABV6JLB0_9BACL</name>
<feature type="chain" id="PRO_5045336822" evidence="2">
    <location>
        <begin position="31"/>
        <end position="1065"/>
    </location>
</feature>
<evidence type="ECO:0000256" key="1">
    <source>
        <dbReference type="ARBA" id="ARBA00004196"/>
    </source>
</evidence>
<dbReference type="Gene3D" id="1.50.10.100">
    <property type="entry name" value="Chondroitin AC/alginate lyase"/>
    <property type="match status" value="1"/>
</dbReference>
<organism evidence="4 5">
    <name type="scientific">Paenibacillus mendelii</name>
    <dbReference type="NCBI Taxonomy" id="206163"/>
    <lineage>
        <taxon>Bacteria</taxon>
        <taxon>Bacillati</taxon>
        <taxon>Bacillota</taxon>
        <taxon>Bacilli</taxon>
        <taxon>Bacillales</taxon>
        <taxon>Paenibacillaceae</taxon>
        <taxon>Paenibacillus</taxon>
    </lineage>
</organism>
<dbReference type="Pfam" id="PF07940">
    <property type="entry name" value="Hepar_II_III_C"/>
    <property type="match status" value="1"/>
</dbReference>
<dbReference type="SUPFAM" id="SSF48230">
    <property type="entry name" value="Chondroitin AC/alginate lyase"/>
    <property type="match status" value="1"/>
</dbReference>
<reference evidence="4 5" key="1">
    <citation type="submission" date="2024-09" db="EMBL/GenBank/DDBJ databases">
        <authorList>
            <person name="Sun Q."/>
            <person name="Mori K."/>
        </authorList>
    </citation>
    <scope>NUCLEOTIDE SEQUENCE [LARGE SCALE GENOMIC DNA]</scope>
    <source>
        <strain evidence="4 5">CCM 4839</strain>
    </source>
</reference>
<evidence type="ECO:0000259" key="3">
    <source>
        <dbReference type="Pfam" id="PF07940"/>
    </source>
</evidence>
<comment type="subcellular location">
    <subcellularLocation>
        <location evidence="1">Cell envelope</location>
    </subcellularLocation>
</comment>
<dbReference type="Gene3D" id="2.70.98.70">
    <property type="match status" value="1"/>
</dbReference>
<feature type="signal peptide" evidence="2">
    <location>
        <begin position="1"/>
        <end position="30"/>
    </location>
</feature>
<evidence type="ECO:0000313" key="5">
    <source>
        <dbReference type="Proteomes" id="UP001589818"/>
    </source>
</evidence>
<proteinExistence type="predicted"/>
<dbReference type="InterPro" id="IPR008929">
    <property type="entry name" value="Chondroitin_lyas"/>
</dbReference>
<feature type="domain" description="Heparinase II/III-like C-terminal" evidence="3">
    <location>
        <begin position="606"/>
        <end position="667"/>
    </location>
</feature>
<dbReference type="EMBL" id="JBHLVF010000051">
    <property type="protein sequence ID" value="MFC0396337.1"/>
    <property type="molecule type" value="Genomic_DNA"/>
</dbReference>
<accession>A0ABV6JLB0</accession>
<keyword evidence="5" id="KW-1185">Reference proteome</keyword>
<sequence>MKPLMSRLVIVQLSVLLFAASGLPAPKALAGEGDSDQVRSMSLGKSKSTYYTTEKVTNARSNIEKYDWAKSIRDNAVNNAQFFIDLDDEFLWHFPTSQALPRSLGVLTRYKQRVKGSPGPDGAEINKYGNYPWIIDPINHPWKLKSPVTGELYPTNDFKSYYQSGLNENGEFDPELAKKNGSQFLKNELYPERGENWGVDDGWGWEDADGDVWTFIAYYNHWAHWVTGGGNANHGYITRGLDALRDAYLYTGDPKYAHKGLILLDRIADLYPDMDISVHHWDLGFDNGDPNVHSAQGKIVHDIWETGIVKSFTYAYDAFYPVIDQDTELLSFLSSKAEQYKLGKSKNTPDDIHNNIEDNILRYIYPGVQNSQIRGNIGQHQSALALAAVVLDEEGTSKEWLDFVFKPGELIKQPDPNAPFGRKYILTGGNFDPVFYNDIDRDGWGNEASPGYNMGWLNNFQIVADVVDGYERYPEYDLYNNLKYLKMFQAYYPIIMLDNYSPTIGDTGKTGNPGLIGSLASDLIGFEKTEDPVLAQLAYKRNGNKTTGMHGSIFSADPEKIIRDIEEVIRTKGTFRLGSTHETGFGFSALRDSDQDSQRGLWSYYGRNSGHGHLDTLNIGLHAFDVDLSPDLGYPEVTGTDPERMNWTSATTSHNTVVVDRQSQKHQVAAIPRHIDDTETVKLLDIEAPNVYPQTELYRRTTALIKADETNSYAVDFFRIKGGSDHVFSFHGAEGTATAEGVEMIPQSGGSYAGADVPLKDPDYNKNGLLSGFNYLGRVERDPDPTAAFSVDWSIKDTWNVHSVDRDIHMRLTMLGETDDVALADGVPPQNKPGNPKTLRYMLAHRSGSNLESNFTSVLEPYENERFIADIQEVSVMSNGEAVTPLEAKAVKVTLRDGRIDYIVSALNEEALYDVDDKFEFQGSFGMVSYRDGKPVYMYMHDASRLKPDRGPMQAKLPSVHGTVESFTGELSSQNEIIVEMKLNHGVKPEQLVGKFIHLETDGVRNASYEIKSIVKTGGGRRYAIGIGDITLIRGMQDKTDRSKGFVYDIAKGASFTIPLTYELR</sequence>
<dbReference type="RefSeq" id="WP_204817990.1">
    <property type="nucleotide sequence ID" value="NZ_JANHOF010000004.1"/>
</dbReference>
<gene>
    <name evidence="4" type="ORF">ACFFJ8_33880</name>
</gene>
<evidence type="ECO:0000313" key="4">
    <source>
        <dbReference type="EMBL" id="MFC0396337.1"/>
    </source>
</evidence>